<dbReference type="PRINTS" id="PR00019">
    <property type="entry name" value="LEURICHRPT"/>
</dbReference>
<keyword evidence="3" id="KW-1003">Cell membrane</keyword>
<evidence type="ECO:0000256" key="8">
    <source>
        <dbReference type="ARBA" id="ARBA00023136"/>
    </source>
</evidence>
<keyword evidence="7 11" id="KW-1133">Transmembrane helix</keyword>
<dbReference type="Pfam" id="PF13855">
    <property type="entry name" value="LRR_8"/>
    <property type="match status" value="3"/>
</dbReference>
<evidence type="ECO:0008006" key="14">
    <source>
        <dbReference type="Google" id="ProtNLM"/>
    </source>
</evidence>
<keyword evidence="8 11" id="KW-0472">Membrane</keyword>
<feature type="transmembrane region" description="Helical" evidence="11">
    <location>
        <begin position="643"/>
        <end position="666"/>
    </location>
</feature>
<evidence type="ECO:0000313" key="13">
    <source>
        <dbReference type="Proteomes" id="UP001396334"/>
    </source>
</evidence>
<keyword evidence="4" id="KW-0433">Leucine-rich repeat</keyword>
<dbReference type="Pfam" id="PF00560">
    <property type="entry name" value="LRR_1"/>
    <property type="match status" value="5"/>
</dbReference>
<evidence type="ECO:0000313" key="12">
    <source>
        <dbReference type="EMBL" id="KAK9002475.1"/>
    </source>
</evidence>
<evidence type="ECO:0000256" key="1">
    <source>
        <dbReference type="ARBA" id="ARBA00004251"/>
    </source>
</evidence>
<dbReference type="PANTHER" id="PTHR27004:SF208">
    <property type="entry name" value="LRR RECEPTOR-LIKE SERINE_THREONINE-PROTEIN KINASE GSO2"/>
    <property type="match status" value="1"/>
</dbReference>
<proteinExistence type="inferred from homology"/>
<evidence type="ECO:0000256" key="10">
    <source>
        <dbReference type="ARBA" id="ARBA00023180"/>
    </source>
</evidence>
<evidence type="ECO:0000256" key="11">
    <source>
        <dbReference type="SAM" id="Phobius"/>
    </source>
</evidence>
<dbReference type="SMART" id="SM00365">
    <property type="entry name" value="LRR_SD22"/>
    <property type="match status" value="4"/>
</dbReference>
<evidence type="ECO:0000256" key="5">
    <source>
        <dbReference type="ARBA" id="ARBA00022692"/>
    </source>
</evidence>
<reference evidence="12 13" key="1">
    <citation type="journal article" date="2024" name="G3 (Bethesda)">
        <title>Genome assembly of Hibiscus sabdariffa L. provides insights into metabolisms of medicinal natural products.</title>
        <authorList>
            <person name="Kim T."/>
        </authorList>
    </citation>
    <scope>NUCLEOTIDE SEQUENCE [LARGE SCALE GENOMIC DNA]</scope>
    <source>
        <strain evidence="12">TK-2024</strain>
        <tissue evidence="12">Old leaves</tissue>
    </source>
</reference>
<dbReference type="SMART" id="SM00369">
    <property type="entry name" value="LRR_TYP"/>
    <property type="match status" value="8"/>
</dbReference>
<organism evidence="12 13">
    <name type="scientific">Hibiscus sabdariffa</name>
    <name type="common">roselle</name>
    <dbReference type="NCBI Taxonomy" id="183260"/>
    <lineage>
        <taxon>Eukaryota</taxon>
        <taxon>Viridiplantae</taxon>
        <taxon>Streptophyta</taxon>
        <taxon>Embryophyta</taxon>
        <taxon>Tracheophyta</taxon>
        <taxon>Spermatophyta</taxon>
        <taxon>Magnoliopsida</taxon>
        <taxon>eudicotyledons</taxon>
        <taxon>Gunneridae</taxon>
        <taxon>Pentapetalae</taxon>
        <taxon>rosids</taxon>
        <taxon>malvids</taxon>
        <taxon>Malvales</taxon>
        <taxon>Malvaceae</taxon>
        <taxon>Malvoideae</taxon>
        <taxon>Hibiscus</taxon>
    </lineage>
</organism>
<dbReference type="InterPro" id="IPR001611">
    <property type="entry name" value="Leu-rich_rpt"/>
</dbReference>
<gene>
    <name evidence="12" type="ORF">V6N11_025153</name>
</gene>
<comment type="subcellular location">
    <subcellularLocation>
        <location evidence="1">Cell membrane</location>
        <topology evidence="1">Single-pass type I membrane protein</topology>
    </subcellularLocation>
</comment>
<evidence type="ECO:0000256" key="6">
    <source>
        <dbReference type="ARBA" id="ARBA00022737"/>
    </source>
</evidence>
<evidence type="ECO:0000256" key="4">
    <source>
        <dbReference type="ARBA" id="ARBA00022614"/>
    </source>
</evidence>
<dbReference type="EMBL" id="JBBPBN010000035">
    <property type="protein sequence ID" value="KAK9002475.1"/>
    <property type="molecule type" value="Genomic_DNA"/>
</dbReference>
<evidence type="ECO:0000256" key="3">
    <source>
        <dbReference type="ARBA" id="ARBA00022475"/>
    </source>
</evidence>
<keyword evidence="5 11" id="KW-0812">Transmembrane</keyword>
<comment type="caution">
    <text evidence="12">The sequence shown here is derived from an EMBL/GenBank/DDBJ whole genome shotgun (WGS) entry which is preliminary data.</text>
</comment>
<dbReference type="SUPFAM" id="SSF52058">
    <property type="entry name" value="L domain-like"/>
    <property type="match status" value="2"/>
</dbReference>
<accession>A0ABR2QP88</accession>
<comment type="similarity">
    <text evidence="2">Belongs to the RLP family.</text>
</comment>
<dbReference type="Proteomes" id="UP001396334">
    <property type="component" value="Unassembled WGS sequence"/>
</dbReference>
<dbReference type="Gene3D" id="3.80.10.10">
    <property type="entry name" value="Ribonuclease Inhibitor"/>
    <property type="match status" value="2"/>
</dbReference>
<evidence type="ECO:0000256" key="2">
    <source>
        <dbReference type="ARBA" id="ARBA00009592"/>
    </source>
</evidence>
<dbReference type="PANTHER" id="PTHR27004">
    <property type="entry name" value="RECEPTOR-LIKE PROTEIN 12 ISOFORM X1"/>
    <property type="match status" value="1"/>
</dbReference>
<keyword evidence="9" id="KW-0675">Receptor</keyword>
<name>A0ABR2QP88_9ROSI</name>
<evidence type="ECO:0000256" key="7">
    <source>
        <dbReference type="ARBA" id="ARBA00022989"/>
    </source>
</evidence>
<sequence length="675" mass="74284">MYDVAVTSFLSFPSSLQHLSLPSCQLHGEFPTQVFQLPNLKHIDLSGNGNLTGYLPNINWSGALEVLDLSVSGFRGSIPPLFGDLTQIISIDLFANQIQGQIPDVFGNLNTLTSLRFSSCNLSGQIPITLFNLTELTLLDLSHNQLEGSLPTWLLINMSSLLDLDLSYNKLSGPIDQLQMPRSIQIVDLSSNDLYGPLPDSIFDLVNLTSLHLSSNNLSGVIRANMLSKLTSLDVLELSNNSLLSFSTSGNDLNCSFPQLEVVLFSYCGVRKFPNFFRTSKLKVLDLSNNMVSGGISKWEAEGWKDLELQIPNPQLLQVFSVSENKLTGNIPSSICKWISLSVLDLSRNNLSGTIPKCLGNFSGFLRSMDLQMNNFYSNIPDSFVNNSLSYLLLNDNQFEGVLPPSLANATSLEVLNVGHNKLTDRFPDWLASLPSLQVLILRSNRFYGSLPDSVASSNFSALRIIDLSGNEFFGPLPKTLFRNLRAMAIQLKELELTKTIDIFVSLDLSNNRFCGQIPEDVGQLISLQMLNFSHNNLTGPIPESFGNLVALESLDLSSNKLRGTIPSQMTKLTYLEVLNLSENNLVGPIPHGNQFDTFDNDSYVGNLGLCGLPLSKQCNNHGALEPPAASVPEHDDSQVASFWQVVVMGYVSGVVLGLSVGYIVFTTRRPRWFV</sequence>
<evidence type="ECO:0000256" key="9">
    <source>
        <dbReference type="ARBA" id="ARBA00023170"/>
    </source>
</evidence>
<keyword evidence="13" id="KW-1185">Reference proteome</keyword>
<dbReference type="InterPro" id="IPR003591">
    <property type="entry name" value="Leu-rich_rpt_typical-subtyp"/>
</dbReference>
<keyword evidence="10" id="KW-0325">Glycoprotein</keyword>
<dbReference type="InterPro" id="IPR032675">
    <property type="entry name" value="LRR_dom_sf"/>
</dbReference>
<keyword evidence="6" id="KW-0677">Repeat</keyword>
<protein>
    <recommendedName>
        <fullName evidence="14">Receptor-like protein 12</fullName>
    </recommendedName>
</protein>